<dbReference type="InterPro" id="IPR000515">
    <property type="entry name" value="MetI-like"/>
</dbReference>
<feature type="transmembrane region" description="Helical" evidence="7">
    <location>
        <begin position="117"/>
        <end position="142"/>
    </location>
</feature>
<evidence type="ECO:0000256" key="4">
    <source>
        <dbReference type="ARBA" id="ARBA00022692"/>
    </source>
</evidence>
<dbReference type="GO" id="GO:0055085">
    <property type="term" value="P:transmembrane transport"/>
    <property type="evidence" value="ECO:0007669"/>
    <property type="project" value="InterPro"/>
</dbReference>
<protein>
    <submittedName>
        <fullName evidence="9">Sugar ABC transporter permease</fullName>
    </submittedName>
</protein>
<feature type="transmembrane region" description="Helical" evidence="7">
    <location>
        <begin position="266"/>
        <end position="287"/>
    </location>
</feature>
<evidence type="ECO:0000256" key="3">
    <source>
        <dbReference type="ARBA" id="ARBA00022475"/>
    </source>
</evidence>
<keyword evidence="3" id="KW-1003">Cell membrane</keyword>
<evidence type="ECO:0000259" key="8">
    <source>
        <dbReference type="PROSITE" id="PS50928"/>
    </source>
</evidence>
<evidence type="ECO:0000256" key="7">
    <source>
        <dbReference type="RuleBase" id="RU363032"/>
    </source>
</evidence>
<comment type="caution">
    <text evidence="9">The sequence shown here is derived from an EMBL/GenBank/DDBJ whole genome shotgun (WGS) entry which is preliminary data.</text>
</comment>
<feature type="transmembrane region" description="Helical" evidence="7">
    <location>
        <begin position="162"/>
        <end position="186"/>
    </location>
</feature>
<keyword evidence="6 7" id="KW-0472">Membrane</keyword>
<gene>
    <name evidence="9" type="ORF">D7M11_13655</name>
</gene>
<feature type="transmembrane region" description="Helical" evidence="7">
    <location>
        <begin position="207"/>
        <end position="229"/>
    </location>
</feature>
<dbReference type="AlphaFoldDB" id="A0A3B0CII2"/>
<comment type="subcellular location">
    <subcellularLocation>
        <location evidence="1 7">Cell membrane</location>
        <topology evidence="1 7">Multi-pass membrane protein</topology>
    </subcellularLocation>
</comment>
<dbReference type="PANTHER" id="PTHR43227:SF11">
    <property type="entry name" value="BLL4140 PROTEIN"/>
    <property type="match status" value="1"/>
</dbReference>
<evidence type="ECO:0000313" key="9">
    <source>
        <dbReference type="EMBL" id="RKN84518.1"/>
    </source>
</evidence>
<evidence type="ECO:0000256" key="2">
    <source>
        <dbReference type="ARBA" id="ARBA00022448"/>
    </source>
</evidence>
<dbReference type="SUPFAM" id="SSF161098">
    <property type="entry name" value="MetI-like"/>
    <property type="match status" value="1"/>
</dbReference>
<dbReference type="InterPro" id="IPR050809">
    <property type="entry name" value="UgpAE/MalFG_permease"/>
</dbReference>
<dbReference type="CDD" id="cd06261">
    <property type="entry name" value="TM_PBP2"/>
    <property type="match status" value="1"/>
</dbReference>
<sequence>MFVHNIKKFFPLYLLLVPGIAFYIVFKYVPIVGYVMAFQDFKIGKGLFGSPWVGLDNFYYMFQDNNFLNALRNTVIISVYKLIFGFACPIILALLLNEVISSRFKKVVQTISYLPHFISWVIIAGILTGILSSKGIINYVIVEIFHQDKIVFLADPRFFRSIMVITEVWKSVGWGTIIYLATISGIDTEMYEAAIVDGCSRFKQAMLITLPSMIPTIIILLILNLGGILNAGFEQIYLFYTPPVYPVADILDTLALRIGIQNNFNYGVATAITIFKSFVGLILIIIVNRIVKYVDKDHGIW</sequence>
<evidence type="ECO:0000256" key="6">
    <source>
        <dbReference type="ARBA" id="ARBA00023136"/>
    </source>
</evidence>
<keyword evidence="10" id="KW-1185">Reference proteome</keyword>
<name>A0A3B0CII2_9BACL</name>
<dbReference type="EMBL" id="RBAH01000008">
    <property type="protein sequence ID" value="RKN84518.1"/>
    <property type="molecule type" value="Genomic_DNA"/>
</dbReference>
<evidence type="ECO:0000256" key="1">
    <source>
        <dbReference type="ARBA" id="ARBA00004651"/>
    </source>
</evidence>
<keyword evidence="5 7" id="KW-1133">Transmembrane helix</keyword>
<dbReference type="OrthoDB" id="9785836at2"/>
<keyword evidence="4 7" id="KW-0812">Transmembrane</keyword>
<evidence type="ECO:0000256" key="5">
    <source>
        <dbReference type="ARBA" id="ARBA00022989"/>
    </source>
</evidence>
<dbReference type="Gene3D" id="1.10.3720.10">
    <property type="entry name" value="MetI-like"/>
    <property type="match status" value="1"/>
</dbReference>
<dbReference type="InterPro" id="IPR035906">
    <property type="entry name" value="MetI-like_sf"/>
</dbReference>
<dbReference type="Pfam" id="PF00528">
    <property type="entry name" value="BPD_transp_1"/>
    <property type="match status" value="1"/>
</dbReference>
<comment type="similarity">
    <text evidence="7">Belongs to the binding-protein-dependent transport system permease family.</text>
</comment>
<feature type="transmembrane region" description="Helical" evidence="7">
    <location>
        <begin position="12"/>
        <end position="37"/>
    </location>
</feature>
<proteinExistence type="inferred from homology"/>
<accession>A0A3B0CII2</accession>
<dbReference type="PANTHER" id="PTHR43227">
    <property type="entry name" value="BLL4140 PROTEIN"/>
    <property type="match status" value="1"/>
</dbReference>
<dbReference type="RefSeq" id="WP_120747774.1">
    <property type="nucleotide sequence ID" value="NZ_RBAH01000008.1"/>
</dbReference>
<evidence type="ECO:0000313" key="10">
    <source>
        <dbReference type="Proteomes" id="UP000282311"/>
    </source>
</evidence>
<reference evidence="9 10" key="1">
    <citation type="journal article" date="2007" name="Int. J. Syst. Evol. Microbiol.">
        <title>Paenibacillus ginsengarvi sp. nov., isolated from soil from ginseng cultivation.</title>
        <authorList>
            <person name="Yoon M.H."/>
            <person name="Ten L.N."/>
            <person name="Im W.T."/>
        </authorList>
    </citation>
    <scope>NUCLEOTIDE SEQUENCE [LARGE SCALE GENOMIC DNA]</scope>
    <source>
        <strain evidence="9 10">KCTC 13059</strain>
    </source>
</reference>
<dbReference type="Proteomes" id="UP000282311">
    <property type="component" value="Unassembled WGS sequence"/>
</dbReference>
<feature type="domain" description="ABC transmembrane type-1" evidence="8">
    <location>
        <begin position="71"/>
        <end position="287"/>
    </location>
</feature>
<feature type="transmembrane region" description="Helical" evidence="7">
    <location>
        <begin position="75"/>
        <end position="96"/>
    </location>
</feature>
<organism evidence="9 10">
    <name type="scientific">Paenibacillus ginsengarvi</name>
    <dbReference type="NCBI Taxonomy" id="400777"/>
    <lineage>
        <taxon>Bacteria</taxon>
        <taxon>Bacillati</taxon>
        <taxon>Bacillota</taxon>
        <taxon>Bacilli</taxon>
        <taxon>Bacillales</taxon>
        <taxon>Paenibacillaceae</taxon>
        <taxon>Paenibacillus</taxon>
    </lineage>
</organism>
<dbReference type="GO" id="GO:0005886">
    <property type="term" value="C:plasma membrane"/>
    <property type="evidence" value="ECO:0007669"/>
    <property type="project" value="UniProtKB-SubCell"/>
</dbReference>
<dbReference type="PROSITE" id="PS50928">
    <property type="entry name" value="ABC_TM1"/>
    <property type="match status" value="1"/>
</dbReference>
<keyword evidence="2 7" id="KW-0813">Transport</keyword>